<dbReference type="Gene3D" id="1.10.10.160">
    <property type="match status" value="1"/>
</dbReference>
<dbReference type="PROSITE" id="PS51217">
    <property type="entry name" value="UVRD_HELICASE_CTER"/>
    <property type="match status" value="1"/>
</dbReference>
<comment type="similarity">
    <text evidence="1">Belongs to the helicase family. UvrD subfamily.</text>
</comment>
<gene>
    <name evidence="13" type="ORF">FHP05_09115</name>
</gene>
<proteinExistence type="inferred from homology"/>
<dbReference type="GO" id="GO:0016887">
    <property type="term" value="F:ATP hydrolysis activity"/>
    <property type="evidence" value="ECO:0007669"/>
    <property type="project" value="RHEA"/>
</dbReference>
<comment type="caution">
    <text evidence="13">The sequence shown here is derived from an EMBL/GenBank/DDBJ whole genome shotgun (WGS) entry which is preliminary data.</text>
</comment>
<evidence type="ECO:0000256" key="9">
    <source>
        <dbReference type="ARBA" id="ARBA00048988"/>
    </source>
</evidence>
<dbReference type="Pfam" id="PF00580">
    <property type="entry name" value="UvrD-helicase"/>
    <property type="match status" value="1"/>
</dbReference>
<sequence length="803" mass="95583">MQNYSCLKFQRDINEETLQELITLIKNGVKTYFFTYDPINPLLEDALIKKAVDKQFLFIYEMVFNEALKDDFSFYNGEVTEGILHILEEYTPNVRFNKEQYLVEHALVEQNISVSAGAGTGKTTIMINRIIFLKYKFPDMSLANLALITFTNKAAINMKEKLVDKLKAYFYFTNDFTYLRWLRELKQMFIGTIHSFGHEILKINQEHLFDRINLPISQFNFERKKIIEDVINNFHEINPQEFSRFKYIEQYKIVQAVEAIIEQINNYSIPINKVQQLDFGEDDDNSHVLYEYVVKESLQRLSEFKEKLEYMDVHDLIAKLDDLVTGSNELNIPYRYIFIDEFQDTDRQQTKFFSYLANHYPLNLFVVGDVKQSIYRFRGADYTAFDQLSTHISVDRHYHLQLNYRSNKELLSNFNELFSTWPRALRTFKYTEKDYLLPGVEKESINEEPMIINKTFSTKVKLTEFLREIEDTDTAILVRSNKEVNELSTLCEEKRIFFTSEQDGQFYRSVPVREFYQLIMRFTHPSLWRNRYLLHLSSYGDRTIEVAKMLEEFSPDRTIINRVFKNMDQKLEKYEQDFLHKGLFEIIHDIIQEINPAKVYAERYIADRITLYQEDKKQYLLDKAQIIQQEYDSNLNYLIYVLKTELANTVPTLYNLEKILRLKMHTDKSLSEIKLMSKDKKRLTIMTVHKAKGLEFDHVFIPRTDRLFHNFTKTEILINGNKIGYRTFIEKGKTYVNDHYQQLLREEKTENIGEEARLLYVALTRAKEKVFIDSPTHTNNHQIRNWGDLIAKGYTEQRDKALI</sequence>
<evidence type="ECO:0000259" key="11">
    <source>
        <dbReference type="PROSITE" id="PS51198"/>
    </source>
</evidence>
<evidence type="ECO:0000256" key="5">
    <source>
        <dbReference type="ARBA" id="ARBA00022840"/>
    </source>
</evidence>
<evidence type="ECO:0000256" key="10">
    <source>
        <dbReference type="PROSITE-ProRule" id="PRU00560"/>
    </source>
</evidence>
<feature type="binding site" evidence="10">
    <location>
        <begin position="116"/>
        <end position="123"/>
    </location>
    <ligand>
        <name>ATP</name>
        <dbReference type="ChEBI" id="CHEBI:30616"/>
    </ligand>
</feature>
<dbReference type="GO" id="GO:0043138">
    <property type="term" value="F:3'-5' DNA helicase activity"/>
    <property type="evidence" value="ECO:0007669"/>
    <property type="project" value="UniProtKB-EC"/>
</dbReference>
<dbReference type="Gene3D" id="1.10.486.10">
    <property type="entry name" value="PCRA, domain 4"/>
    <property type="match status" value="1"/>
</dbReference>
<dbReference type="InterPro" id="IPR014016">
    <property type="entry name" value="UvrD-like_ATP-bd"/>
</dbReference>
<dbReference type="AlphaFoldDB" id="A0A5C8NT83"/>
<keyword evidence="14" id="KW-1185">Reference proteome</keyword>
<evidence type="ECO:0000256" key="3">
    <source>
        <dbReference type="ARBA" id="ARBA00022801"/>
    </source>
</evidence>
<dbReference type="InterPro" id="IPR014017">
    <property type="entry name" value="DNA_helicase_UvrD-like_C"/>
</dbReference>
<organism evidence="13 14">
    <name type="scientific">Cerasibacillus terrae</name>
    <dbReference type="NCBI Taxonomy" id="2498845"/>
    <lineage>
        <taxon>Bacteria</taxon>
        <taxon>Bacillati</taxon>
        <taxon>Bacillota</taxon>
        <taxon>Bacilli</taxon>
        <taxon>Bacillales</taxon>
        <taxon>Bacillaceae</taxon>
        <taxon>Cerasibacillus</taxon>
    </lineage>
</organism>
<dbReference type="GO" id="GO:0005524">
    <property type="term" value="F:ATP binding"/>
    <property type="evidence" value="ECO:0007669"/>
    <property type="project" value="UniProtKB-UniRule"/>
</dbReference>
<protein>
    <recommendedName>
        <fullName evidence="8">DNA 3'-5' helicase</fullName>
        <ecNumber evidence="8">5.6.2.4</ecNumber>
    </recommendedName>
</protein>
<dbReference type="CDD" id="cd17932">
    <property type="entry name" value="DEXQc_UvrD"/>
    <property type="match status" value="1"/>
</dbReference>
<keyword evidence="3 10" id="KW-0378">Hydrolase</keyword>
<dbReference type="PANTHER" id="PTHR11070:SF67">
    <property type="entry name" value="DNA 3'-5' HELICASE"/>
    <property type="match status" value="1"/>
</dbReference>
<dbReference type="EC" id="5.6.2.4" evidence="8"/>
<dbReference type="GO" id="GO:0000725">
    <property type="term" value="P:recombinational repair"/>
    <property type="evidence" value="ECO:0007669"/>
    <property type="project" value="TreeGrafter"/>
</dbReference>
<feature type="domain" description="UvrD-like helicase ATP-binding" evidence="11">
    <location>
        <begin position="95"/>
        <end position="407"/>
    </location>
</feature>
<dbReference type="GO" id="GO:0005829">
    <property type="term" value="C:cytosol"/>
    <property type="evidence" value="ECO:0007669"/>
    <property type="project" value="TreeGrafter"/>
</dbReference>
<dbReference type="Gene3D" id="3.40.50.300">
    <property type="entry name" value="P-loop containing nucleotide triphosphate hydrolases"/>
    <property type="match status" value="2"/>
</dbReference>
<dbReference type="InterPro" id="IPR027417">
    <property type="entry name" value="P-loop_NTPase"/>
</dbReference>
<accession>A0A5C8NT83</accession>
<feature type="domain" description="UvrD-like helicase C-terminal" evidence="12">
    <location>
        <begin position="408"/>
        <end position="693"/>
    </location>
</feature>
<keyword evidence="2 10" id="KW-0547">Nucleotide-binding</keyword>
<evidence type="ECO:0000256" key="4">
    <source>
        <dbReference type="ARBA" id="ARBA00022806"/>
    </source>
</evidence>
<dbReference type="GO" id="GO:0003677">
    <property type="term" value="F:DNA binding"/>
    <property type="evidence" value="ECO:0007669"/>
    <property type="project" value="InterPro"/>
</dbReference>
<name>A0A5C8NT83_9BACI</name>
<dbReference type="OrthoDB" id="9810135at2"/>
<dbReference type="PANTHER" id="PTHR11070">
    <property type="entry name" value="UVRD / RECB / PCRA DNA HELICASE FAMILY MEMBER"/>
    <property type="match status" value="1"/>
</dbReference>
<evidence type="ECO:0000259" key="12">
    <source>
        <dbReference type="PROSITE" id="PS51217"/>
    </source>
</evidence>
<evidence type="ECO:0000256" key="1">
    <source>
        <dbReference type="ARBA" id="ARBA00009922"/>
    </source>
</evidence>
<evidence type="ECO:0000256" key="2">
    <source>
        <dbReference type="ARBA" id="ARBA00022741"/>
    </source>
</evidence>
<dbReference type="Pfam" id="PF13361">
    <property type="entry name" value="UvrD_C"/>
    <property type="match status" value="1"/>
</dbReference>
<dbReference type="SUPFAM" id="SSF52540">
    <property type="entry name" value="P-loop containing nucleoside triphosphate hydrolases"/>
    <property type="match status" value="1"/>
</dbReference>
<keyword evidence="6" id="KW-0413">Isomerase</keyword>
<keyword evidence="4 10" id="KW-0347">Helicase</keyword>
<evidence type="ECO:0000313" key="13">
    <source>
        <dbReference type="EMBL" id="TXL64469.1"/>
    </source>
</evidence>
<reference evidence="13 14" key="1">
    <citation type="submission" date="2019-06" db="EMBL/GenBank/DDBJ databases">
        <title>Cerasibacillus sp. nov., isolated from maize field.</title>
        <authorList>
            <person name="Lin S.-Y."/>
            <person name="Tsai C.-F."/>
            <person name="Young C.-C."/>
        </authorList>
    </citation>
    <scope>NUCLEOTIDE SEQUENCE [LARGE SCALE GENOMIC DNA]</scope>
    <source>
        <strain evidence="13 14">CC-CFT480</strain>
    </source>
</reference>
<dbReference type="EMBL" id="VDUW01000005">
    <property type="protein sequence ID" value="TXL64469.1"/>
    <property type="molecule type" value="Genomic_DNA"/>
</dbReference>
<evidence type="ECO:0000256" key="6">
    <source>
        <dbReference type="ARBA" id="ARBA00023235"/>
    </source>
</evidence>
<evidence type="ECO:0000313" key="14">
    <source>
        <dbReference type="Proteomes" id="UP000321574"/>
    </source>
</evidence>
<dbReference type="Proteomes" id="UP000321574">
    <property type="component" value="Unassembled WGS sequence"/>
</dbReference>
<evidence type="ECO:0000256" key="8">
    <source>
        <dbReference type="ARBA" id="ARBA00034808"/>
    </source>
</evidence>
<dbReference type="InterPro" id="IPR000212">
    <property type="entry name" value="DNA_helicase_UvrD/REP"/>
</dbReference>
<dbReference type="InterPro" id="IPR013986">
    <property type="entry name" value="DExx_box_DNA_helicase_dom_sf"/>
</dbReference>
<comment type="catalytic activity">
    <reaction evidence="7">
        <text>Couples ATP hydrolysis with the unwinding of duplex DNA by translocating in the 3'-5' direction.</text>
        <dbReference type="EC" id="5.6.2.4"/>
    </reaction>
</comment>
<evidence type="ECO:0000256" key="7">
    <source>
        <dbReference type="ARBA" id="ARBA00034617"/>
    </source>
</evidence>
<comment type="catalytic activity">
    <reaction evidence="9">
        <text>ATP + H2O = ADP + phosphate + H(+)</text>
        <dbReference type="Rhea" id="RHEA:13065"/>
        <dbReference type="ChEBI" id="CHEBI:15377"/>
        <dbReference type="ChEBI" id="CHEBI:15378"/>
        <dbReference type="ChEBI" id="CHEBI:30616"/>
        <dbReference type="ChEBI" id="CHEBI:43474"/>
        <dbReference type="ChEBI" id="CHEBI:456216"/>
        <dbReference type="EC" id="5.6.2.4"/>
    </reaction>
</comment>
<keyword evidence="5 10" id="KW-0067">ATP-binding</keyword>
<dbReference type="PROSITE" id="PS51198">
    <property type="entry name" value="UVRD_HELICASE_ATP_BIND"/>
    <property type="match status" value="1"/>
</dbReference>
<dbReference type="RefSeq" id="WP_147667292.1">
    <property type="nucleotide sequence ID" value="NZ_VDUW01000005.1"/>
</dbReference>